<gene>
    <name evidence="2" type="ORF">G6034_10150</name>
</gene>
<dbReference type="InterPro" id="IPR023606">
    <property type="entry name" value="CoA-Trfase_III_dom_1_sf"/>
</dbReference>
<feature type="compositionally biased region" description="Low complexity" evidence="1">
    <location>
        <begin position="339"/>
        <end position="358"/>
    </location>
</feature>
<accession>A0A7Y7IH06</accession>
<dbReference type="RefSeq" id="WP_176634998.1">
    <property type="nucleotide sequence ID" value="NZ_JAAMFM010000013.1"/>
</dbReference>
<dbReference type="Pfam" id="PF02515">
    <property type="entry name" value="CoA_transf_3"/>
    <property type="match status" value="1"/>
</dbReference>
<dbReference type="InterPro" id="IPR050509">
    <property type="entry name" value="CoA-transferase_III"/>
</dbReference>
<dbReference type="GO" id="GO:0016740">
    <property type="term" value="F:transferase activity"/>
    <property type="evidence" value="ECO:0007669"/>
    <property type="project" value="UniProtKB-KW"/>
</dbReference>
<dbReference type="InterPro" id="IPR003673">
    <property type="entry name" value="CoA-Trfase_fam_III"/>
</dbReference>
<dbReference type="PANTHER" id="PTHR48228:SF5">
    <property type="entry name" value="ALPHA-METHYLACYL-COA RACEMASE"/>
    <property type="match status" value="1"/>
</dbReference>
<dbReference type="PANTHER" id="PTHR48228">
    <property type="entry name" value="SUCCINYL-COA--D-CITRAMALATE COA-TRANSFERASE"/>
    <property type="match status" value="1"/>
</dbReference>
<name>A0A7Y7IH06_9MICC</name>
<proteinExistence type="predicted"/>
<protein>
    <submittedName>
        <fullName evidence="2">CoA transferase</fullName>
    </submittedName>
</protein>
<organism evidence="2 3">
    <name type="scientific">Arthrobacter wenxiniae</name>
    <dbReference type="NCBI Taxonomy" id="2713570"/>
    <lineage>
        <taxon>Bacteria</taxon>
        <taxon>Bacillati</taxon>
        <taxon>Actinomycetota</taxon>
        <taxon>Actinomycetes</taxon>
        <taxon>Micrococcales</taxon>
        <taxon>Micrococcaceae</taxon>
        <taxon>Arthrobacter</taxon>
    </lineage>
</organism>
<evidence type="ECO:0000256" key="1">
    <source>
        <dbReference type="SAM" id="MobiDB-lite"/>
    </source>
</evidence>
<feature type="region of interest" description="Disordered" evidence="1">
    <location>
        <begin position="332"/>
        <end position="372"/>
    </location>
</feature>
<dbReference type="EMBL" id="JAAMFM010000013">
    <property type="protein sequence ID" value="NVM95267.1"/>
    <property type="molecule type" value="Genomic_DNA"/>
</dbReference>
<keyword evidence="3" id="KW-1185">Reference proteome</keyword>
<reference evidence="2 3" key="1">
    <citation type="submission" date="2020-02" db="EMBL/GenBank/DDBJ databases">
        <title>Genome sequence of strain AETb3-4.</title>
        <authorList>
            <person name="Gao J."/>
            <person name="Zhang X."/>
        </authorList>
    </citation>
    <scope>NUCLEOTIDE SEQUENCE [LARGE SCALE GENOMIC DNA]</scope>
    <source>
        <strain evidence="2 3">AETb3-4</strain>
    </source>
</reference>
<dbReference type="SUPFAM" id="SSF89796">
    <property type="entry name" value="CoA-transferase family III (CaiB/BaiF)"/>
    <property type="match status" value="1"/>
</dbReference>
<dbReference type="Gene3D" id="3.30.1540.10">
    <property type="entry name" value="formyl-coa transferase, domain 3"/>
    <property type="match status" value="1"/>
</dbReference>
<dbReference type="Proteomes" id="UP000543556">
    <property type="component" value="Unassembled WGS sequence"/>
</dbReference>
<dbReference type="AlphaFoldDB" id="A0A7Y7IH06"/>
<keyword evidence="2" id="KW-0808">Transferase</keyword>
<evidence type="ECO:0000313" key="2">
    <source>
        <dbReference type="EMBL" id="NVM95267.1"/>
    </source>
</evidence>
<dbReference type="Gene3D" id="3.40.50.10540">
    <property type="entry name" value="Crotonobetainyl-coa:carnitine coa-transferase, domain 1"/>
    <property type="match status" value="1"/>
</dbReference>
<comment type="caution">
    <text evidence="2">The sequence shown here is derived from an EMBL/GenBank/DDBJ whole genome shotgun (WGS) entry which is preliminary data.</text>
</comment>
<dbReference type="InterPro" id="IPR044855">
    <property type="entry name" value="CoA-Trfase_III_dom3_sf"/>
</dbReference>
<sequence>MGGPLQGLKVVELSGLGAAPHAAMMLADLGAEVVRVVGPAPPVGGYDVVTHLQRSRTTVRANLKVPSELASVRALLAQADVLLEGFRPGTTERLGLGPAECLAANPRLVYARMTGWGQDGPLAQRAGHDINYIALTGALHAMGPAGQPVPPLNLVGDFGGGSMFALTGILAALWERERSGLGQVVDAAMVDGVSVLSQIILELRSVGMWNDARGSNLLDGGAPFYRTYQCADGGFVAVGAIEPQFHAVLLAGLGLAAAALPDRDDPSQWPALAEVLGAAFATRTRDEWADAFDGTDACVTPVLSYAEAAKAPHLAVRGTLSGSGRHVVAAPAPRFSRSGPASAPGPGTLPGPGAAAPADADIHAITSSWRTP</sequence>
<evidence type="ECO:0000313" key="3">
    <source>
        <dbReference type="Proteomes" id="UP000543556"/>
    </source>
</evidence>